<dbReference type="Proteomes" id="UP000743001">
    <property type="component" value="Unassembled WGS sequence"/>
</dbReference>
<keyword evidence="3" id="KW-1185">Reference proteome</keyword>
<dbReference type="EMBL" id="JAHLQJ010000011">
    <property type="protein sequence ID" value="MBU5672832.1"/>
    <property type="molecule type" value="Genomic_DNA"/>
</dbReference>
<comment type="caution">
    <text evidence="2">The sequence shown here is derived from an EMBL/GenBank/DDBJ whole genome shotgun (WGS) entry which is preliminary data.</text>
</comment>
<sequence>MNHNFLIQSKYYGWKGLLVNGNNRQEETDLRLYGKRIIALVDDEFEDLELWYPIYRVREEGATVHLAGPEKGKKYIGKYGVPAESELSFDELSAADYDGILVPGGWAPDKLRRYKQVLEVVRELHEAKKPIGQICHAGWVLISAGILKGVTVTSTPGIRDDMENAGAIWKDEAVVVDGHIISARRPPDLPEYGKAFVDAVAGQS</sequence>
<protein>
    <submittedName>
        <fullName evidence="2">Type 1 glutamine amidotransferase</fullName>
    </submittedName>
</protein>
<keyword evidence="2" id="KW-0315">Glutamine amidotransferase</keyword>
<gene>
    <name evidence="2" type="ORF">KQJ23_13430</name>
</gene>
<dbReference type="PANTHER" id="PTHR42733">
    <property type="entry name" value="DJ-1 PROTEIN"/>
    <property type="match status" value="1"/>
</dbReference>
<dbReference type="InterPro" id="IPR006286">
    <property type="entry name" value="C56_PfpI-like"/>
</dbReference>
<dbReference type="InterPro" id="IPR002818">
    <property type="entry name" value="DJ-1/PfpI"/>
</dbReference>
<name>A0ABS6FRG6_9BACL</name>
<dbReference type="PANTHER" id="PTHR42733:SF13">
    <property type="entry name" value="DJ-1_PFPI DOMAIN-CONTAINING PROTEIN"/>
    <property type="match status" value="1"/>
</dbReference>
<organism evidence="2 3">
    <name type="scientific">Paenibacillus brevis</name>
    <dbReference type="NCBI Taxonomy" id="2841508"/>
    <lineage>
        <taxon>Bacteria</taxon>
        <taxon>Bacillati</taxon>
        <taxon>Bacillota</taxon>
        <taxon>Bacilli</taxon>
        <taxon>Bacillales</taxon>
        <taxon>Paenibacillaceae</taxon>
        <taxon>Paenibacillus</taxon>
    </lineage>
</organism>
<evidence type="ECO:0000313" key="3">
    <source>
        <dbReference type="Proteomes" id="UP000743001"/>
    </source>
</evidence>
<dbReference type="Pfam" id="PF01965">
    <property type="entry name" value="DJ-1_PfpI"/>
    <property type="match status" value="1"/>
</dbReference>
<proteinExistence type="predicted"/>
<feature type="domain" description="DJ-1/PfpI" evidence="1">
    <location>
        <begin position="35"/>
        <end position="198"/>
    </location>
</feature>
<dbReference type="NCBIfam" id="TIGR01382">
    <property type="entry name" value="PfpI"/>
    <property type="match status" value="1"/>
</dbReference>
<evidence type="ECO:0000259" key="1">
    <source>
        <dbReference type="Pfam" id="PF01965"/>
    </source>
</evidence>
<reference evidence="2 3" key="1">
    <citation type="submission" date="2021-06" db="EMBL/GenBank/DDBJ databases">
        <authorList>
            <person name="Sun Q."/>
            <person name="Li D."/>
        </authorList>
    </citation>
    <scope>NUCLEOTIDE SEQUENCE [LARGE SCALE GENOMIC DNA]</scope>
    <source>
        <strain evidence="2 3">MSJ-6</strain>
    </source>
</reference>
<evidence type="ECO:0000313" key="2">
    <source>
        <dbReference type="EMBL" id="MBU5672832.1"/>
    </source>
</evidence>
<accession>A0ABS6FRG6</accession>
<dbReference type="PROSITE" id="PS51276">
    <property type="entry name" value="PEPTIDASE_C56_PFPI"/>
    <property type="match status" value="1"/>
</dbReference>
<dbReference type="CDD" id="cd03134">
    <property type="entry name" value="GATase1_PfpI_like"/>
    <property type="match status" value="1"/>
</dbReference>